<evidence type="ECO:0000313" key="2">
    <source>
        <dbReference type="Proteomes" id="UP000179243"/>
    </source>
</evidence>
<evidence type="ECO:0008006" key="3">
    <source>
        <dbReference type="Google" id="ProtNLM"/>
    </source>
</evidence>
<accession>A0A1F7FIP3</accession>
<gene>
    <name evidence="1" type="ORF">A2519_08800</name>
</gene>
<dbReference type="Gene3D" id="2.60.120.260">
    <property type="entry name" value="Galactose-binding domain-like"/>
    <property type="match status" value="1"/>
</dbReference>
<dbReference type="Gene3D" id="2.60.40.4070">
    <property type="match status" value="1"/>
</dbReference>
<reference evidence="1 2" key="1">
    <citation type="journal article" date="2016" name="Nat. Commun.">
        <title>Thousands of microbial genomes shed light on interconnected biogeochemical processes in an aquifer system.</title>
        <authorList>
            <person name="Anantharaman K."/>
            <person name="Brown C.T."/>
            <person name="Hug L.A."/>
            <person name="Sharon I."/>
            <person name="Castelle C.J."/>
            <person name="Probst A.J."/>
            <person name="Thomas B.C."/>
            <person name="Singh A."/>
            <person name="Wilkins M.J."/>
            <person name="Karaoz U."/>
            <person name="Brodie E.L."/>
            <person name="Williams K.H."/>
            <person name="Hubbard S.S."/>
            <person name="Banfield J.F."/>
        </authorList>
    </citation>
    <scope>NUCLEOTIDE SEQUENCE [LARGE SCALE GENOMIC DNA]</scope>
</reference>
<dbReference type="EMBL" id="MFYX01000033">
    <property type="protein sequence ID" value="OGK06357.1"/>
    <property type="molecule type" value="Genomic_DNA"/>
</dbReference>
<comment type="caution">
    <text evidence="1">The sequence shown here is derived from an EMBL/GenBank/DDBJ whole genome shotgun (WGS) entry which is preliminary data.</text>
</comment>
<dbReference type="SUPFAM" id="SSF49464">
    <property type="entry name" value="Carboxypeptidase regulatory domain-like"/>
    <property type="match status" value="1"/>
</dbReference>
<name>A0A1F7FIP3_UNCRA</name>
<sequence length="843" mass="92764">MTTITKDHGFNLNAIPDNAESPSPALGKTFAAMGTVSDSCYFYDSGDYHISDGGFSARYFNENGCAPAGAVVTKVEYRLRVAPSGAASDFYCGDYKIYLSSSSSTSVLADHLVYDRQGARTDSGSDDDAEDDSDIYLNWRSTDYFNGESANQYWGFRVEDVFTGDTGMIDYFSFRIYYTIQSLNVIPEVSYIQVNNTAVGPGGSITVMLNNLQESFEVRLRCSNTGTEMSPASFNNITMSFPQLSNSQDHSHISISSGSSGDLTINSFYGCCEINEGWPIGGGDQYADYCMIEAADNSGWASGESNTLIADITPKQWGSFKINFRMALADSSWARCVYDPVQGYPASSNSDCLNYECYSIIINVIENPNPPMPAKVEIREVTVNYFMPYSVWLGQLPAYINMGDNLEIKGRVLDQFGNPFPNTMFGVHDAFQQVCAAKTTDASGNFIYNTSVPSGDIHCSRNMLFFVAYGHDCTYLNFAINIPSSMNLMTNAYAQSTIPRLNANLGFQVSDMTFFDPSGNPIWVSNDYVTSLFHIQSASDVNEDNYFYILQQYQRSQTDPFYGKPEILDRAKEIDYQLHKTFFDDVIDNTISQIGPGGFITYIGAGGFCASTLFGNPTGPAGCVIVMEMAAQDVLKGLGITLLKDAGASQQTIDMFSNSMTLTFALAGNPITIPGTITDVVYFDYQNSKNLDVLDAGYAGYRNNTRPFDVISYTSDGNNYSFDFTYNNERYSAKARTSGTTQNFNTGNKLPETVSVGPAFPNPFNPDVIIPYSLPQKSLVTIKVCSATGQVVSELVNGEKNTGYHSIAWDGKMIGRQELPSGLYILQLKACNKVKMMKLIYQK</sequence>
<dbReference type="NCBIfam" id="TIGR04183">
    <property type="entry name" value="Por_Secre_tail"/>
    <property type="match status" value="1"/>
</dbReference>
<dbReference type="InterPro" id="IPR008969">
    <property type="entry name" value="CarboxyPept-like_regulatory"/>
</dbReference>
<proteinExistence type="predicted"/>
<dbReference type="AlphaFoldDB" id="A0A1F7FIP3"/>
<dbReference type="InterPro" id="IPR026444">
    <property type="entry name" value="Secre_tail"/>
</dbReference>
<organism evidence="1 2">
    <name type="scientific">Candidatus Raymondbacteria bacterium RIFOXYD12_FULL_49_13</name>
    <dbReference type="NCBI Taxonomy" id="1817890"/>
    <lineage>
        <taxon>Bacteria</taxon>
        <taxon>Raymondiibacteriota</taxon>
    </lineage>
</organism>
<protein>
    <recommendedName>
        <fullName evidence="3">FlgD Ig-like domain-containing protein</fullName>
    </recommendedName>
</protein>
<evidence type="ECO:0000313" key="1">
    <source>
        <dbReference type="EMBL" id="OGK06357.1"/>
    </source>
</evidence>
<dbReference type="Proteomes" id="UP000179243">
    <property type="component" value="Unassembled WGS sequence"/>
</dbReference>